<organism evidence="1 2">
    <name type="scientific">Arachnia rubra</name>
    <dbReference type="NCBI Taxonomy" id="1547448"/>
    <lineage>
        <taxon>Bacteria</taxon>
        <taxon>Bacillati</taxon>
        <taxon>Actinomycetota</taxon>
        <taxon>Actinomycetes</taxon>
        <taxon>Propionibacteriales</taxon>
        <taxon>Propionibacteriaceae</taxon>
        <taxon>Arachnia</taxon>
    </lineage>
</organism>
<proteinExistence type="predicted"/>
<dbReference type="Proteomes" id="UP000678513">
    <property type="component" value="Chromosome"/>
</dbReference>
<protein>
    <submittedName>
        <fullName evidence="1">Uncharacterized protein</fullName>
    </submittedName>
</protein>
<dbReference type="RefSeq" id="WP_212324244.1">
    <property type="nucleotide sequence ID" value="NZ_AP024463.1"/>
</dbReference>
<accession>A0ABX7Y5D3</accession>
<sequence length="45" mass="4945">MINLVVGEIIDQKELVERLLVQAREQGVSLTGLGGLLSQLTKERP</sequence>
<evidence type="ECO:0000313" key="2">
    <source>
        <dbReference type="Proteomes" id="UP000678513"/>
    </source>
</evidence>
<evidence type="ECO:0000313" key="1">
    <source>
        <dbReference type="EMBL" id="QUC08392.1"/>
    </source>
</evidence>
<dbReference type="EMBL" id="CP072384">
    <property type="protein sequence ID" value="QUC08392.1"/>
    <property type="molecule type" value="Genomic_DNA"/>
</dbReference>
<reference evidence="1 2" key="1">
    <citation type="submission" date="2021-03" db="EMBL/GenBank/DDBJ databases">
        <title>Human Oral Microbial Genomes.</title>
        <authorList>
            <person name="Johnston C.D."/>
            <person name="Chen T."/>
            <person name="Dewhirst F.E."/>
        </authorList>
    </citation>
    <scope>NUCLEOTIDE SEQUENCE [LARGE SCALE GENOMIC DNA]</scope>
    <source>
        <strain evidence="1 2">DSMZ 100122</strain>
    </source>
</reference>
<gene>
    <name evidence="1" type="ORF">J5A65_01175</name>
</gene>
<name>A0ABX7Y5D3_9ACTN</name>
<keyword evidence="2" id="KW-1185">Reference proteome</keyword>